<gene>
    <name evidence="1" type="ORF">ACFY8O_09620</name>
</gene>
<evidence type="ECO:0008006" key="3">
    <source>
        <dbReference type="Google" id="ProtNLM"/>
    </source>
</evidence>
<dbReference type="EMBL" id="JBIBEG010000002">
    <property type="protein sequence ID" value="MFF5896165.1"/>
    <property type="molecule type" value="Genomic_DNA"/>
</dbReference>
<sequence length="55" mass="5383">MAVVSAAAIVACLVALRRRGGSGERGALERGAADQGLAQGLGAANTKGQNTGSWS</sequence>
<protein>
    <recommendedName>
        <fullName evidence="3">Secreted protein with PEP-CTERM sorting signal</fullName>
    </recommendedName>
</protein>
<comment type="caution">
    <text evidence="1">The sequence shown here is derived from an EMBL/GenBank/DDBJ whole genome shotgun (WGS) entry which is preliminary data.</text>
</comment>
<accession>A0ABW6X298</accession>
<organism evidence="1 2">
    <name type="scientific">Streptomyces argenteolus</name>
    <dbReference type="NCBI Taxonomy" id="67274"/>
    <lineage>
        <taxon>Bacteria</taxon>
        <taxon>Bacillati</taxon>
        <taxon>Actinomycetota</taxon>
        <taxon>Actinomycetes</taxon>
        <taxon>Kitasatosporales</taxon>
        <taxon>Streptomycetaceae</taxon>
        <taxon>Streptomyces</taxon>
    </lineage>
</organism>
<name>A0ABW6X298_9ACTN</name>
<evidence type="ECO:0000313" key="1">
    <source>
        <dbReference type="EMBL" id="MFF5896165.1"/>
    </source>
</evidence>
<keyword evidence="2" id="KW-1185">Reference proteome</keyword>
<reference evidence="1 2" key="1">
    <citation type="submission" date="2024-10" db="EMBL/GenBank/DDBJ databases">
        <title>The Natural Products Discovery Center: Release of the First 8490 Sequenced Strains for Exploring Actinobacteria Biosynthetic Diversity.</title>
        <authorList>
            <person name="Kalkreuter E."/>
            <person name="Kautsar S.A."/>
            <person name="Yang D."/>
            <person name="Bader C.D."/>
            <person name="Teijaro C.N."/>
            <person name="Fluegel L."/>
            <person name="Davis C.M."/>
            <person name="Simpson J.R."/>
            <person name="Lauterbach L."/>
            <person name="Steele A.D."/>
            <person name="Gui C."/>
            <person name="Meng S."/>
            <person name="Li G."/>
            <person name="Viehrig K."/>
            <person name="Ye F."/>
            <person name="Su P."/>
            <person name="Kiefer A.F."/>
            <person name="Nichols A."/>
            <person name="Cepeda A.J."/>
            <person name="Yan W."/>
            <person name="Fan B."/>
            <person name="Jiang Y."/>
            <person name="Adhikari A."/>
            <person name="Zheng C.-J."/>
            <person name="Schuster L."/>
            <person name="Cowan T.M."/>
            <person name="Smanski M.J."/>
            <person name="Chevrette M.G."/>
            <person name="De Carvalho L.P.S."/>
            <person name="Shen B."/>
        </authorList>
    </citation>
    <scope>NUCLEOTIDE SEQUENCE [LARGE SCALE GENOMIC DNA]</scope>
    <source>
        <strain evidence="1 2">NPDC012540</strain>
    </source>
</reference>
<dbReference type="Proteomes" id="UP001602322">
    <property type="component" value="Unassembled WGS sequence"/>
</dbReference>
<dbReference type="RefSeq" id="WP_387900335.1">
    <property type="nucleotide sequence ID" value="NZ_JBIBEG010000002.1"/>
</dbReference>
<evidence type="ECO:0000313" key="2">
    <source>
        <dbReference type="Proteomes" id="UP001602322"/>
    </source>
</evidence>
<proteinExistence type="predicted"/>